<dbReference type="Gene3D" id="1.10.220.30">
    <property type="match status" value="1"/>
</dbReference>
<dbReference type="Proteomes" id="UP000598467">
    <property type="component" value="Unassembled WGS sequence"/>
</dbReference>
<reference evidence="3" key="1">
    <citation type="submission" date="2020-05" db="EMBL/GenBank/DDBJ databases">
        <title>Identification of trans-AT polyketide cluster in two marine bacteria, producers of a novel glutaramide-containing polyketide sesbanimide D and analogs.</title>
        <authorList>
            <person name="Kacar D."/>
            <person name="Rodriguez P."/>
            <person name="Canedo L."/>
            <person name="Gonzalez E."/>
            <person name="Galan B."/>
            <person name="De La Calle F."/>
            <person name="Garcia J.L."/>
        </authorList>
    </citation>
    <scope>NUCLEOTIDE SEQUENCE</scope>
    <source>
        <strain evidence="3">PHM038</strain>
    </source>
</reference>
<feature type="chain" id="PRO_5037598479" evidence="2">
    <location>
        <begin position="31"/>
        <end position="181"/>
    </location>
</feature>
<sequence>MVLEREKRRRISVLTLTCAFAALGILPGSAQEPKPKPDAETRKIEQLPGSDAGFYCKNIADKASEARLAWQTWKLVGLEAKLRERAEELERKEAEYKAWVKRREKLLENVEGQVVSIIARMRPEMAAAQLSTSDEDTATGVLLKLKPRVASEILDEMEPARAARLTQLMVGFSESLEDRSF</sequence>
<name>A0A926NUW8_9HYPH</name>
<keyword evidence="2" id="KW-0732">Signal</keyword>
<dbReference type="RefSeq" id="WP_190290359.1">
    <property type="nucleotide sequence ID" value="NZ_JABFCZ010000005.1"/>
</dbReference>
<dbReference type="EMBL" id="JABFCZ010000005">
    <property type="protein sequence ID" value="MBD1545684.1"/>
    <property type="molecule type" value="Genomic_DNA"/>
</dbReference>
<evidence type="ECO:0000256" key="1">
    <source>
        <dbReference type="SAM" id="Coils"/>
    </source>
</evidence>
<keyword evidence="1" id="KW-0175">Coiled coil</keyword>
<dbReference type="AlphaFoldDB" id="A0A926NUW8"/>
<evidence type="ECO:0000313" key="4">
    <source>
        <dbReference type="Proteomes" id="UP000598467"/>
    </source>
</evidence>
<dbReference type="SUPFAM" id="SSF158791">
    <property type="entry name" value="MgtE N-terminal domain-like"/>
    <property type="match status" value="1"/>
</dbReference>
<comment type="caution">
    <text evidence="3">The sequence shown here is derived from an EMBL/GenBank/DDBJ whole genome shotgun (WGS) entry which is preliminary data.</text>
</comment>
<feature type="coiled-coil region" evidence="1">
    <location>
        <begin position="75"/>
        <end position="109"/>
    </location>
</feature>
<evidence type="ECO:0000256" key="2">
    <source>
        <dbReference type="SAM" id="SignalP"/>
    </source>
</evidence>
<proteinExistence type="predicted"/>
<organism evidence="3 4">
    <name type="scientific">Roseibium aggregatum</name>
    <dbReference type="NCBI Taxonomy" id="187304"/>
    <lineage>
        <taxon>Bacteria</taxon>
        <taxon>Pseudomonadati</taxon>
        <taxon>Pseudomonadota</taxon>
        <taxon>Alphaproteobacteria</taxon>
        <taxon>Hyphomicrobiales</taxon>
        <taxon>Stappiaceae</taxon>
        <taxon>Roseibium</taxon>
    </lineage>
</organism>
<accession>A0A926NUW8</accession>
<protein>
    <submittedName>
        <fullName evidence="3">MotE family protein</fullName>
    </submittedName>
</protein>
<feature type="signal peptide" evidence="2">
    <location>
        <begin position="1"/>
        <end position="30"/>
    </location>
</feature>
<gene>
    <name evidence="3" type="ORF">HK439_05380</name>
</gene>
<evidence type="ECO:0000313" key="3">
    <source>
        <dbReference type="EMBL" id="MBD1545684.1"/>
    </source>
</evidence>